<dbReference type="EMBL" id="JACVEL010000007">
    <property type="protein sequence ID" value="MBC9813094.1"/>
    <property type="molecule type" value="Genomic_DNA"/>
</dbReference>
<accession>A0A8J6PKA1</accession>
<dbReference type="Proteomes" id="UP000652681">
    <property type="component" value="Unassembled WGS sequence"/>
</dbReference>
<gene>
    <name evidence="1" type="ORF">H9Y05_11500</name>
</gene>
<proteinExistence type="predicted"/>
<evidence type="ECO:0000313" key="2">
    <source>
        <dbReference type="Proteomes" id="UP000652681"/>
    </source>
</evidence>
<dbReference type="AlphaFoldDB" id="A0A8J6PKA1"/>
<evidence type="ECO:0000313" key="1">
    <source>
        <dbReference type="EMBL" id="MBC9813094.1"/>
    </source>
</evidence>
<name>A0A8J6PKA1_9FLAO</name>
<dbReference type="RefSeq" id="WP_163491307.1">
    <property type="nucleotide sequence ID" value="NZ_JACVEL010000007.1"/>
</dbReference>
<reference evidence="1" key="1">
    <citation type="submission" date="2020-09" db="EMBL/GenBank/DDBJ databases">
        <title>Taishania pollutisoli gen. nov., sp. nov., Isolated from Tetrabromobisphenol A-Contaminated Soil.</title>
        <authorList>
            <person name="Chen Q."/>
        </authorList>
    </citation>
    <scope>NUCLEOTIDE SEQUENCE</scope>
    <source>
        <strain evidence="1">CZZ-1</strain>
    </source>
</reference>
<organism evidence="1 2">
    <name type="scientific">Taishania pollutisoli</name>
    <dbReference type="NCBI Taxonomy" id="2766479"/>
    <lineage>
        <taxon>Bacteria</taxon>
        <taxon>Pseudomonadati</taxon>
        <taxon>Bacteroidota</taxon>
        <taxon>Flavobacteriia</taxon>
        <taxon>Flavobacteriales</taxon>
        <taxon>Crocinitomicaceae</taxon>
        <taxon>Taishania</taxon>
    </lineage>
</organism>
<protein>
    <submittedName>
        <fullName evidence="1">Uncharacterized protein</fullName>
    </submittedName>
</protein>
<sequence>MEELGVLNPGEEIQLFYTQGGVKGIKQSGNLITSERIAAYWIEDNDKEIHSALFASEIDSITTKDLVNNPLYSSYIKVYKKNGEIFSAYIDADSTKTYQFFQQAIDNLEKAR</sequence>
<keyword evidence="2" id="KW-1185">Reference proteome</keyword>
<comment type="caution">
    <text evidence="1">The sequence shown here is derived from an EMBL/GenBank/DDBJ whole genome shotgun (WGS) entry which is preliminary data.</text>
</comment>